<dbReference type="PANTHER" id="PTHR33136">
    <property type="entry name" value="RAPID ALKALINIZATION FACTOR-LIKE"/>
    <property type="match status" value="1"/>
</dbReference>
<gene>
    <name evidence="8" type="ORF">ERUC_LOCUS4919</name>
</gene>
<dbReference type="InterPro" id="IPR008801">
    <property type="entry name" value="RALF"/>
</dbReference>
<dbReference type="PANTHER" id="PTHR33136:SF48">
    <property type="entry name" value="PROTEIN RALF-LIKE 14-RELATED"/>
    <property type="match status" value="1"/>
</dbReference>
<keyword evidence="3" id="KW-0964">Secreted</keyword>
<keyword evidence="5 7" id="KW-0732">Signal</keyword>
<proteinExistence type="inferred from homology"/>
<evidence type="ECO:0000256" key="4">
    <source>
        <dbReference type="ARBA" id="ARBA00022702"/>
    </source>
</evidence>
<comment type="subcellular location">
    <subcellularLocation>
        <location evidence="1">Secreted</location>
    </subcellularLocation>
</comment>
<dbReference type="GO" id="GO:0005179">
    <property type="term" value="F:hormone activity"/>
    <property type="evidence" value="ECO:0007669"/>
    <property type="project" value="UniProtKB-KW"/>
</dbReference>
<evidence type="ECO:0000256" key="2">
    <source>
        <dbReference type="ARBA" id="ARBA00009178"/>
    </source>
</evidence>
<evidence type="ECO:0000313" key="9">
    <source>
        <dbReference type="Proteomes" id="UP001642260"/>
    </source>
</evidence>
<keyword evidence="9" id="KW-1185">Reference proteome</keyword>
<dbReference type="AlphaFoldDB" id="A0ABC8IZY7"/>
<dbReference type="GO" id="GO:0040008">
    <property type="term" value="P:regulation of growth"/>
    <property type="evidence" value="ECO:0007669"/>
    <property type="project" value="UniProtKB-ARBA"/>
</dbReference>
<accession>A0ABC8IZY7</accession>
<evidence type="ECO:0000256" key="7">
    <source>
        <dbReference type="SAM" id="SignalP"/>
    </source>
</evidence>
<dbReference type="EMBL" id="CAKOAT010067377">
    <property type="protein sequence ID" value="CAH8307420.1"/>
    <property type="molecule type" value="Genomic_DNA"/>
</dbReference>
<feature type="signal peptide" evidence="7">
    <location>
        <begin position="1"/>
        <end position="18"/>
    </location>
</feature>
<name>A0ABC8IZY7_ERUVS</name>
<reference evidence="8 9" key="1">
    <citation type="submission" date="2022-03" db="EMBL/GenBank/DDBJ databases">
        <authorList>
            <person name="Macdonald S."/>
            <person name="Ahmed S."/>
            <person name="Newling K."/>
        </authorList>
    </citation>
    <scope>NUCLEOTIDE SEQUENCE [LARGE SCALE GENOMIC DNA]</scope>
</reference>
<comment type="caution">
    <text evidence="8">The sequence shown here is derived from an EMBL/GenBank/DDBJ whole genome shotgun (WGS) entry which is preliminary data.</text>
</comment>
<feature type="chain" id="PRO_5044877466" evidence="7">
    <location>
        <begin position="19"/>
        <end position="103"/>
    </location>
</feature>
<dbReference type="Pfam" id="PF05498">
    <property type="entry name" value="RALF"/>
    <property type="match status" value="1"/>
</dbReference>
<evidence type="ECO:0000313" key="8">
    <source>
        <dbReference type="EMBL" id="CAH8307420.1"/>
    </source>
</evidence>
<comment type="similarity">
    <text evidence="2">Belongs to the plant rapid alkalinization factor (RALF) family.</text>
</comment>
<dbReference type="GO" id="GO:0005576">
    <property type="term" value="C:extracellular region"/>
    <property type="evidence" value="ECO:0007669"/>
    <property type="project" value="UniProtKB-SubCell"/>
</dbReference>
<sequence>MNPLKVLFIVVAISVVLCPTLLHSRQIKCDRLGENCIEDGAEETMKMRSALDVSRRILKATRYINYDALKHDVPAKQHGQQDRPDNKYRRGCTLATGCLRLTN</sequence>
<evidence type="ECO:0000256" key="1">
    <source>
        <dbReference type="ARBA" id="ARBA00004613"/>
    </source>
</evidence>
<protein>
    <submittedName>
        <fullName evidence="8">Uncharacterized protein</fullName>
    </submittedName>
</protein>
<evidence type="ECO:0000256" key="5">
    <source>
        <dbReference type="ARBA" id="ARBA00022729"/>
    </source>
</evidence>
<keyword evidence="4" id="KW-0372">Hormone</keyword>
<evidence type="ECO:0000256" key="3">
    <source>
        <dbReference type="ARBA" id="ARBA00022525"/>
    </source>
</evidence>
<dbReference type="Proteomes" id="UP001642260">
    <property type="component" value="Unassembled WGS sequence"/>
</dbReference>
<organism evidence="8 9">
    <name type="scientific">Eruca vesicaria subsp. sativa</name>
    <name type="common">Garden rocket</name>
    <name type="synonym">Eruca sativa</name>
    <dbReference type="NCBI Taxonomy" id="29727"/>
    <lineage>
        <taxon>Eukaryota</taxon>
        <taxon>Viridiplantae</taxon>
        <taxon>Streptophyta</taxon>
        <taxon>Embryophyta</taxon>
        <taxon>Tracheophyta</taxon>
        <taxon>Spermatophyta</taxon>
        <taxon>Magnoliopsida</taxon>
        <taxon>eudicotyledons</taxon>
        <taxon>Gunneridae</taxon>
        <taxon>Pentapetalae</taxon>
        <taxon>rosids</taxon>
        <taxon>malvids</taxon>
        <taxon>Brassicales</taxon>
        <taxon>Brassicaceae</taxon>
        <taxon>Brassiceae</taxon>
        <taxon>Eruca</taxon>
    </lineage>
</organism>
<evidence type="ECO:0000256" key="6">
    <source>
        <dbReference type="ARBA" id="ARBA00023157"/>
    </source>
</evidence>
<keyword evidence="6" id="KW-1015">Disulfide bond</keyword>